<proteinExistence type="predicted"/>
<dbReference type="PANTHER" id="PTHR33676">
    <property type="entry name" value="COLD REGULATED PROTEIN 27"/>
    <property type="match status" value="1"/>
</dbReference>
<reference evidence="2" key="2">
    <citation type="submission" date="2018-08" db="UniProtKB">
        <authorList>
            <consortium name="EnsemblPlants"/>
        </authorList>
    </citation>
    <scope>IDENTIFICATION</scope>
    <source>
        <strain evidence="2">Yugu1</strain>
    </source>
</reference>
<evidence type="ECO:0000256" key="1">
    <source>
        <dbReference type="SAM" id="MobiDB-lite"/>
    </source>
</evidence>
<dbReference type="GO" id="GO:0009409">
    <property type="term" value="P:response to cold"/>
    <property type="evidence" value="ECO:0007669"/>
    <property type="project" value="InterPro"/>
</dbReference>
<evidence type="ECO:0000313" key="2">
    <source>
        <dbReference type="EnsemblPlants" id="KQL26686"/>
    </source>
</evidence>
<feature type="region of interest" description="Disordered" evidence="1">
    <location>
        <begin position="1"/>
        <end position="59"/>
    </location>
</feature>
<evidence type="ECO:0000313" key="3">
    <source>
        <dbReference type="Proteomes" id="UP000004995"/>
    </source>
</evidence>
<feature type="compositionally biased region" description="Polar residues" evidence="1">
    <location>
        <begin position="256"/>
        <end position="268"/>
    </location>
</feature>
<gene>
    <name evidence="2" type="primary">LOC101772223</name>
</gene>
<dbReference type="eggNOG" id="ENOG502R3KV">
    <property type="taxonomic scope" value="Eukaryota"/>
</dbReference>
<dbReference type="HOGENOM" id="CLU_788460_0_0_1"/>
<keyword evidence="3" id="KW-1185">Reference proteome</keyword>
<sequence length="352" mass="39146">MMPWGRGRKEKKARGRRAEGIPGGARQVRDISHQASTGNAPSPRGKAAPRRTDKKRATLGWLFPTSPHSLLDRSTVPLLRPRRRPEEDAPRRRRRARVGESFSLSGGDFVFRWAGRSGRPEMMDEAPADLRELVRLPDVLVVCSSTGWTNEKHMLYLQLLEETFVSQLHDGERSFKGLFNLSPRYCRQVKSSKQIVEYAKPDQGCHGIVDADRVKSCMKVELMDSPSCCGNQQDGKIHSTDDNASTTEPVEEAISQARTTSSGQSSTCYVGKYRHSPSRSAEGSDQNFDEETKGTGESRRGCSQKRLKSYNVMRDDEVQKAGLIACDKHEDKYNGSLKVDAGSLDAETGSPT</sequence>
<dbReference type="GO" id="GO:0042752">
    <property type="term" value="P:regulation of circadian rhythm"/>
    <property type="evidence" value="ECO:0007669"/>
    <property type="project" value="InterPro"/>
</dbReference>
<feature type="region of interest" description="Disordered" evidence="1">
    <location>
        <begin position="72"/>
        <end position="98"/>
    </location>
</feature>
<reference evidence="3" key="1">
    <citation type="journal article" date="2012" name="Nat. Biotechnol.">
        <title>Reference genome sequence of the model plant Setaria.</title>
        <authorList>
            <person name="Bennetzen J.L."/>
            <person name="Schmutz J."/>
            <person name="Wang H."/>
            <person name="Percifield R."/>
            <person name="Hawkins J."/>
            <person name="Pontaroli A.C."/>
            <person name="Estep M."/>
            <person name="Feng L."/>
            <person name="Vaughn J.N."/>
            <person name="Grimwood J."/>
            <person name="Jenkins J."/>
            <person name="Barry K."/>
            <person name="Lindquist E."/>
            <person name="Hellsten U."/>
            <person name="Deshpande S."/>
            <person name="Wang X."/>
            <person name="Wu X."/>
            <person name="Mitros T."/>
            <person name="Triplett J."/>
            <person name="Yang X."/>
            <person name="Ye C.Y."/>
            <person name="Mauro-Herrera M."/>
            <person name="Wang L."/>
            <person name="Li P."/>
            <person name="Sharma M."/>
            <person name="Sharma R."/>
            <person name="Ronald P.C."/>
            <person name="Panaud O."/>
            <person name="Kellogg E.A."/>
            <person name="Brutnell T.P."/>
            <person name="Doust A.N."/>
            <person name="Tuskan G.A."/>
            <person name="Rokhsar D."/>
            <person name="Devos K.M."/>
        </authorList>
    </citation>
    <scope>NUCLEOTIDE SEQUENCE [LARGE SCALE GENOMIC DNA]</scope>
    <source>
        <strain evidence="3">cv. Yugu1</strain>
    </source>
</reference>
<dbReference type="AlphaFoldDB" id="K3ZUP1"/>
<dbReference type="OMA" id="SCIKVER"/>
<dbReference type="InterPro" id="IPR044678">
    <property type="entry name" value="COR27/28"/>
</dbReference>
<accession>K3ZUP1</accession>
<dbReference type="Proteomes" id="UP000004995">
    <property type="component" value="Unassembled WGS sequence"/>
</dbReference>
<dbReference type="PANTHER" id="PTHR33676:SF11">
    <property type="entry name" value="OS07G0618700 PROTEIN"/>
    <property type="match status" value="1"/>
</dbReference>
<name>K3ZUP1_SETIT</name>
<feature type="compositionally biased region" description="Basic residues" evidence="1">
    <location>
        <begin position="1"/>
        <end position="15"/>
    </location>
</feature>
<dbReference type="InParanoid" id="K3ZUP1"/>
<feature type="region of interest" description="Disordered" evidence="1">
    <location>
        <begin position="231"/>
        <end position="309"/>
    </location>
</feature>
<dbReference type="Gramene" id="KQL26686">
    <property type="protein sequence ID" value="KQL26686"/>
    <property type="gene ID" value="SETIT_030322mg"/>
</dbReference>
<feature type="compositionally biased region" description="Basic and acidic residues" evidence="1">
    <location>
        <begin position="290"/>
        <end position="300"/>
    </location>
</feature>
<organism evidence="2 3">
    <name type="scientific">Setaria italica</name>
    <name type="common">Foxtail millet</name>
    <name type="synonym">Panicum italicum</name>
    <dbReference type="NCBI Taxonomy" id="4555"/>
    <lineage>
        <taxon>Eukaryota</taxon>
        <taxon>Viridiplantae</taxon>
        <taxon>Streptophyta</taxon>
        <taxon>Embryophyta</taxon>
        <taxon>Tracheophyta</taxon>
        <taxon>Spermatophyta</taxon>
        <taxon>Magnoliopsida</taxon>
        <taxon>Liliopsida</taxon>
        <taxon>Poales</taxon>
        <taxon>Poaceae</taxon>
        <taxon>PACMAD clade</taxon>
        <taxon>Panicoideae</taxon>
        <taxon>Panicodae</taxon>
        <taxon>Paniceae</taxon>
        <taxon>Cenchrinae</taxon>
        <taxon>Setaria</taxon>
    </lineage>
</organism>
<protein>
    <submittedName>
        <fullName evidence="2">Uncharacterized protein</fullName>
    </submittedName>
</protein>
<dbReference type="EnsemblPlants" id="KQL26686">
    <property type="protein sequence ID" value="KQL26686"/>
    <property type="gene ID" value="SETIT_030322mg"/>
</dbReference>
<dbReference type="EMBL" id="AGNK02001339">
    <property type="status" value="NOT_ANNOTATED_CDS"/>
    <property type="molecule type" value="Genomic_DNA"/>
</dbReference>